<proteinExistence type="predicted"/>
<keyword evidence="6" id="KW-0408">Iron</keyword>
<dbReference type="Gene3D" id="3.20.20.70">
    <property type="entry name" value="Aldolase class I"/>
    <property type="match status" value="1"/>
</dbReference>
<dbReference type="GO" id="GO:0046872">
    <property type="term" value="F:metal ion binding"/>
    <property type="evidence" value="ECO:0007669"/>
    <property type="project" value="UniProtKB-KW"/>
</dbReference>
<feature type="domain" description="Radical SAM core" evidence="8">
    <location>
        <begin position="14"/>
        <end position="234"/>
    </location>
</feature>
<evidence type="ECO:0000256" key="6">
    <source>
        <dbReference type="ARBA" id="ARBA00023004"/>
    </source>
</evidence>
<dbReference type="Proteomes" id="UP000249417">
    <property type="component" value="Unassembled WGS sequence"/>
</dbReference>
<evidence type="ECO:0000259" key="8">
    <source>
        <dbReference type="PROSITE" id="PS51918"/>
    </source>
</evidence>
<comment type="caution">
    <text evidence="9">The sequence shown here is derived from an EMBL/GenBank/DDBJ whole genome shotgun (WGS) entry which is preliminary data.</text>
</comment>
<dbReference type="AlphaFoldDB" id="A0A2W5MYA0"/>
<keyword evidence="4" id="KW-0479">Metal-binding</keyword>
<dbReference type="GO" id="GO:0016491">
    <property type="term" value="F:oxidoreductase activity"/>
    <property type="evidence" value="ECO:0007669"/>
    <property type="project" value="UniProtKB-KW"/>
</dbReference>
<comment type="cofactor">
    <cofactor evidence="1">
        <name>[4Fe-4S] cluster</name>
        <dbReference type="ChEBI" id="CHEBI:49883"/>
    </cofactor>
</comment>
<keyword evidence="7" id="KW-0411">Iron-sulfur</keyword>
<dbReference type="PANTHER" id="PTHR11228:SF7">
    <property type="entry name" value="PQQA PEPTIDE CYCLASE"/>
    <property type="match status" value="1"/>
</dbReference>
<dbReference type="InterPro" id="IPR007197">
    <property type="entry name" value="rSAM"/>
</dbReference>
<evidence type="ECO:0000256" key="3">
    <source>
        <dbReference type="ARBA" id="ARBA00022691"/>
    </source>
</evidence>
<protein>
    <recommendedName>
        <fullName evidence="8">Radical SAM core domain-containing protein</fullName>
    </recommendedName>
</protein>
<dbReference type="InterPro" id="IPR013785">
    <property type="entry name" value="Aldolase_TIM"/>
</dbReference>
<dbReference type="SFLD" id="SFLDG01067">
    <property type="entry name" value="SPASM/twitch_domain_containing"/>
    <property type="match status" value="1"/>
</dbReference>
<dbReference type="InterPro" id="IPR050377">
    <property type="entry name" value="Radical_SAM_PqqE_MftC-like"/>
</dbReference>
<reference evidence="9 10" key="1">
    <citation type="submission" date="2017-08" db="EMBL/GenBank/DDBJ databases">
        <title>Infants hospitalized years apart are colonized by the same room-sourced microbial strains.</title>
        <authorList>
            <person name="Brooks B."/>
            <person name="Olm M.R."/>
            <person name="Firek B.A."/>
            <person name="Baker R."/>
            <person name="Thomas B.C."/>
            <person name="Morowitz M.J."/>
            <person name="Banfield J.F."/>
        </authorList>
    </citation>
    <scope>NUCLEOTIDE SEQUENCE [LARGE SCALE GENOMIC DNA]</scope>
    <source>
        <strain evidence="9">S2_005_002_R2_29</strain>
    </source>
</reference>
<dbReference type="PANTHER" id="PTHR11228">
    <property type="entry name" value="RADICAL SAM DOMAIN PROTEIN"/>
    <property type="match status" value="1"/>
</dbReference>
<dbReference type="SFLD" id="SFLDS00029">
    <property type="entry name" value="Radical_SAM"/>
    <property type="match status" value="1"/>
</dbReference>
<keyword evidence="3" id="KW-0949">S-adenosyl-L-methionine</keyword>
<evidence type="ECO:0000256" key="1">
    <source>
        <dbReference type="ARBA" id="ARBA00001966"/>
    </source>
</evidence>
<dbReference type="SUPFAM" id="SSF102114">
    <property type="entry name" value="Radical SAM enzymes"/>
    <property type="match status" value="1"/>
</dbReference>
<dbReference type="PROSITE" id="PS01305">
    <property type="entry name" value="MOAA_NIFB_PQQE"/>
    <property type="match status" value="1"/>
</dbReference>
<sequence>MYTFDFSQFKDQGITRVGELNPYITLACDLRCGYCYMFNFLAKAKDESELMNPAYFLKMAEFFCKEGGGLDRMTLLGGEPTLHPNITDICNEIADLPIIERRMTTNGIGLHHLNLDKLKSGIFDHVSISIDGVDADTNNLTRGRRTFDKIVETIDLYRQAGIPVSINYTVTTNNIGRLNDVIPFFAEKGVSIINFHRASLDGNAYQHQELLVDAYQWVKARDGLFEFLNKKGADYPNLTVRVPYTFLTQEQIQTLGYKPIQEQNYHSPEGGHRLIVFPPTAKGKGLCYMSSDVIGQDNAELGQVTEDGTFIWNNHPSNELTAYHRSHSANVSTDLKNQSEGLIANDLIRVSHSFKEVIHTNRLRATLPSANLG</sequence>
<dbReference type="InterPro" id="IPR058240">
    <property type="entry name" value="rSAM_sf"/>
</dbReference>
<gene>
    <name evidence="9" type="ORF">DI551_08370</name>
</gene>
<dbReference type="PROSITE" id="PS51918">
    <property type="entry name" value="RADICAL_SAM"/>
    <property type="match status" value="1"/>
</dbReference>
<dbReference type="CDD" id="cd01335">
    <property type="entry name" value="Radical_SAM"/>
    <property type="match status" value="1"/>
</dbReference>
<accession>A0A2W5MYA0</accession>
<keyword evidence="5" id="KW-0560">Oxidoreductase</keyword>
<dbReference type="InterPro" id="IPR000385">
    <property type="entry name" value="MoaA_NifB_PqqE_Fe-S-bd_CS"/>
</dbReference>
<dbReference type="GO" id="GO:0051539">
    <property type="term" value="F:4 iron, 4 sulfur cluster binding"/>
    <property type="evidence" value="ECO:0007669"/>
    <property type="project" value="UniProtKB-KW"/>
</dbReference>
<organism evidence="9 10">
    <name type="scientific">Micavibrio aeruginosavorus</name>
    <dbReference type="NCBI Taxonomy" id="349221"/>
    <lineage>
        <taxon>Bacteria</taxon>
        <taxon>Pseudomonadati</taxon>
        <taxon>Bdellovibrionota</taxon>
        <taxon>Bdellovibrionia</taxon>
        <taxon>Bdellovibrionales</taxon>
        <taxon>Pseudobdellovibrionaceae</taxon>
        <taxon>Micavibrio</taxon>
    </lineage>
</organism>
<keyword evidence="2" id="KW-0004">4Fe-4S</keyword>
<evidence type="ECO:0000256" key="2">
    <source>
        <dbReference type="ARBA" id="ARBA00022485"/>
    </source>
</evidence>
<evidence type="ECO:0000256" key="4">
    <source>
        <dbReference type="ARBA" id="ARBA00022723"/>
    </source>
</evidence>
<dbReference type="Pfam" id="PF04055">
    <property type="entry name" value="Radical_SAM"/>
    <property type="match status" value="1"/>
</dbReference>
<name>A0A2W5MYA0_9BACT</name>
<evidence type="ECO:0000313" key="10">
    <source>
        <dbReference type="Proteomes" id="UP000249417"/>
    </source>
</evidence>
<evidence type="ECO:0000313" key="9">
    <source>
        <dbReference type="EMBL" id="PZQ45119.1"/>
    </source>
</evidence>
<evidence type="ECO:0000256" key="5">
    <source>
        <dbReference type="ARBA" id="ARBA00023002"/>
    </source>
</evidence>
<evidence type="ECO:0000256" key="7">
    <source>
        <dbReference type="ARBA" id="ARBA00023014"/>
    </source>
</evidence>
<dbReference type="EMBL" id="QFQB01000062">
    <property type="protein sequence ID" value="PZQ45119.1"/>
    <property type="molecule type" value="Genomic_DNA"/>
</dbReference>